<evidence type="ECO:0008006" key="5">
    <source>
        <dbReference type="Google" id="ProtNLM"/>
    </source>
</evidence>
<dbReference type="NCBIfam" id="TIGR02679">
    <property type="entry name" value="TIGR02679 family protein"/>
    <property type="match status" value="1"/>
</dbReference>
<evidence type="ECO:0000313" key="3">
    <source>
        <dbReference type="EMBL" id="MQY14502.1"/>
    </source>
</evidence>
<comment type="caution">
    <text evidence="3">The sequence shown here is derived from an EMBL/GenBank/DDBJ whole genome shotgun (WGS) entry which is preliminary data.</text>
</comment>
<dbReference type="InterPro" id="IPR024465">
    <property type="entry name" value="DUF2399"/>
</dbReference>
<dbReference type="Proteomes" id="UP000466345">
    <property type="component" value="Unassembled WGS sequence"/>
</dbReference>
<evidence type="ECO:0000313" key="4">
    <source>
        <dbReference type="Proteomes" id="UP000466345"/>
    </source>
</evidence>
<accession>A0A7K0CN92</accession>
<feature type="domain" description="Conserved hypothetical protein CHP02679 N terminus" evidence="2">
    <location>
        <begin position="39"/>
        <end position="247"/>
    </location>
</feature>
<evidence type="ECO:0000259" key="1">
    <source>
        <dbReference type="Pfam" id="PF09664"/>
    </source>
</evidence>
<proteinExistence type="predicted"/>
<dbReference type="EMBL" id="WEGJ01000021">
    <property type="protein sequence ID" value="MQY14502.1"/>
    <property type="molecule type" value="Genomic_DNA"/>
</dbReference>
<organism evidence="3 4">
    <name type="scientific">Streptomyces smaragdinus</name>
    <dbReference type="NCBI Taxonomy" id="2585196"/>
    <lineage>
        <taxon>Bacteria</taxon>
        <taxon>Bacillati</taxon>
        <taxon>Actinomycetota</taxon>
        <taxon>Actinomycetes</taxon>
        <taxon>Kitasatosporales</taxon>
        <taxon>Streptomycetaceae</taxon>
        <taxon>Streptomyces</taxon>
    </lineage>
</organism>
<sequence length="423" mass="44232">MTVEDAPNRAVRHILDRPELAPLWQAVHQRLSSGHPVQRVSLGPLDPAAREALADLMGLDRLPPARTTVTMARLDSALLESVGTDARAVAETILGPTGDRAARRRSGVAERDALWHWLESHPVVAGRPSLAAWSAQIRRSGLVHGSTTATRRLLEAALTVLEALPAQGEPLPVFAAALLGDSHALDDGTRLAGLVLRALTALHDTGPAPSDGKDLQATAAGRRTLWGLAGIADDALSSTVLTAGLRPSGTSPVARALRVCTDAGHAMHLTLAQLRDTSTLLLPMADVHITENPSIVALALRRFGAGCPPLVCTSGWPGSAALLLLRHLSATRARLHYHGDFDGEGLRIATHVMKVTGAQPWHMSCADYQAALADNASGPPAGRVTAAPWDGDLAAALVARGTAVLEEQMAGVLMDDLAGYAGG</sequence>
<dbReference type="Pfam" id="PF09664">
    <property type="entry name" value="DUF2399"/>
    <property type="match status" value="1"/>
</dbReference>
<reference evidence="3 4" key="1">
    <citation type="submission" date="2019-10" db="EMBL/GenBank/DDBJ databases">
        <title>Streptomyces smaragdinus sp. nov. and Streptomyces fabii sp. nov., isolated from the gut of fungus growing-termite Macrotermes natalensis.</title>
        <authorList>
            <person name="Schwitalla J."/>
            <person name="Benndorf R."/>
            <person name="Martin K."/>
            <person name="De Beer W."/>
            <person name="Kaster A.-K."/>
            <person name="Vollmers J."/>
            <person name="Poulsen M."/>
            <person name="Beemelmanns C."/>
        </authorList>
    </citation>
    <scope>NUCLEOTIDE SEQUENCE [LARGE SCALE GENOMIC DNA]</scope>
    <source>
        <strain evidence="3 4">RB5</strain>
    </source>
</reference>
<evidence type="ECO:0000259" key="2">
    <source>
        <dbReference type="Pfam" id="PF11796"/>
    </source>
</evidence>
<dbReference type="InterPro" id="IPR013495">
    <property type="entry name" value="CHP02679"/>
</dbReference>
<protein>
    <recommendedName>
        <fullName evidence="5">TIGR02679 family protein</fullName>
    </recommendedName>
</protein>
<dbReference type="InterPro" id="IPR024466">
    <property type="entry name" value="CHP02679_N"/>
</dbReference>
<dbReference type="Pfam" id="PF11796">
    <property type="entry name" value="DUF3323"/>
    <property type="match status" value="1"/>
</dbReference>
<dbReference type="AlphaFoldDB" id="A0A7K0CN92"/>
<name>A0A7K0CN92_9ACTN</name>
<keyword evidence="4" id="KW-1185">Reference proteome</keyword>
<feature type="domain" description="DUF2399" evidence="1">
    <location>
        <begin position="267"/>
        <end position="417"/>
    </location>
</feature>
<gene>
    <name evidence="3" type="ORF">SRB5_46700</name>
</gene>